<sequence>MKFDTADQALQYAFGVEAWSHYGESMLGRWMASSGRSLPSGMTRQDHVAQAGLIVQCARSTLSHVRFCLVEVRYCQTASRRVDSCGVVADWSPQPVPEFERYTVDQIARWAGMEPTRTQQEWAKVLELSTRALASRNGELISWLENELSAVLLRLEDAFGDRGWARI</sequence>
<dbReference type="AlphaFoldDB" id="A0A1H3X854"/>
<evidence type="ECO:0000313" key="2">
    <source>
        <dbReference type="Proteomes" id="UP000242469"/>
    </source>
</evidence>
<gene>
    <name evidence="1" type="ORF">SAMN02745729_10159</name>
</gene>
<dbReference type="Proteomes" id="UP000242469">
    <property type="component" value="Unassembled WGS sequence"/>
</dbReference>
<evidence type="ECO:0000313" key="1">
    <source>
        <dbReference type="EMBL" id="SDZ95111.1"/>
    </source>
</evidence>
<keyword evidence="2" id="KW-1185">Reference proteome</keyword>
<protein>
    <submittedName>
        <fullName evidence="1">Uncharacterized protein</fullName>
    </submittedName>
</protein>
<accession>A0A1H3X854</accession>
<dbReference type="STRING" id="1122198.SAMN02745729_10159"/>
<dbReference type="EMBL" id="FNRJ01000001">
    <property type="protein sequence ID" value="SDZ95111.1"/>
    <property type="molecule type" value="Genomic_DNA"/>
</dbReference>
<organism evidence="1 2">
    <name type="scientific">Marinobacterium iners DSM 11526</name>
    <dbReference type="NCBI Taxonomy" id="1122198"/>
    <lineage>
        <taxon>Bacteria</taxon>
        <taxon>Pseudomonadati</taxon>
        <taxon>Pseudomonadota</taxon>
        <taxon>Gammaproteobacteria</taxon>
        <taxon>Oceanospirillales</taxon>
        <taxon>Oceanospirillaceae</taxon>
        <taxon>Marinobacterium</taxon>
    </lineage>
</organism>
<reference evidence="2" key="1">
    <citation type="submission" date="2016-10" db="EMBL/GenBank/DDBJ databases">
        <authorList>
            <person name="Varghese N."/>
            <person name="Submissions S."/>
        </authorList>
    </citation>
    <scope>NUCLEOTIDE SEQUENCE [LARGE SCALE GENOMIC DNA]</scope>
    <source>
        <strain evidence="2">DSM 11526</strain>
    </source>
</reference>
<dbReference type="RefSeq" id="WP_091821273.1">
    <property type="nucleotide sequence ID" value="NZ_FNRJ01000001.1"/>
</dbReference>
<name>A0A1H3X854_9GAMM</name>
<proteinExistence type="predicted"/>